<dbReference type="Gene3D" id="3.40.930.10">
    <property type="entry name" value="Mannitol-specific EII, Chain A"/>
    <property type="match status" value="1"/>
</dbReference>
<dbReference type="Gene3D" id="1.10.1790.10">
    <property type="entry name" value="PRD domain"/>
    <property type="match status" value="2"/>
</dbReference>
<dbReference type="InterPro" id="IPR036634">
    <property type="entry name" value="PRD_sf"/>
</dbReference>
<evidence type="ECO:0000313" key="10">
    <source>
        <dbReference type="Proteomes" id="UP000310541"/>
    </source>
</evidence>
<dbReference type="AlphaFoldDB" id="A0A4U1MAE5"/>
<dbReference type="InterPro" id="IPR002178">
    <property type="entry name" value="PTS_EIIA_type-2_dom"/>
</dbReference>
<dbReference type="PROSITE" id="PS51372">
    <property type="entry name" value="PRD_2"/>
    <property type="match status" value="2"/>
</dbReference>
<keyword evidence="5" id="KW-0804">Transcription</keyword>
<name>A0A4U1MAE5_9BACL</name>
<dbReference type="InterPro" id="IPR013196">
    <property type="entry name" value="HTH_11"/>
</dbReference>
<dbReference type="SUPFAM" id="SSF55804">
    <property type="entry name" value="Phoshotransferase/anion transport protein"/>
    <property type="match status" value="1"/>
</dbReference>
<feature type="domain" description="PRD" evidence="8">
    <location>
        <begin position="205"/>
        <end position="310"/>
    </location>
</feature>
<proteinExistence type="predicted"/>
<dbReference type="OrthoDB" id="9776005at2"/>
<dbReference type="Pfam" id="PF08279">
    <property type="entry name" value="HTH_11"/>
    <property type="match status" value="1"/>
</dbReference>
<feature type="domain" description="PTS EIIB type-2" evidence="7">
    <location>
        <begin position="423"/>
        <end position="512"/>
    </location>
</feature>
<dbReference type="InterPro" id="IPR013011">
    <property type="entry name" value="PTS_EIIB_2"/>
</dbReference>
<dbReference type="PANTHER" id="PTHR30185">
    <property type="entry name" value="CRYPTIC BETA-GLUCOSIDE BGL OPERON ANTITERMINATOR"/>
    <property type="match status" value="1"/>
</dbReference>
<keyword evidence="2" id="KW-0677">Repeat</keyword>
<keyword evidence="4" id="KW-0010">Activator</keyword>
<dbReference type="SUPFAM" id="SSF46785">
    <property type="entry name" value="Winged helix' DNA-binding domain"/>
    <property type="match status" value="1"/>
</dbReference>
<evidence type="ECO:0000256" key="3">
    <source>
        <dbReference type="ARBA" id="ARBA00023015"/>
    </source>
</evidence>
<protein>
    <submittedName>
        <fullName evidence="9">Transcription antiterminator</fullName>
    </submittedName>
</protein>
<dbReference type="Pfam" id="PF00359">
    <property type="entry name" value="PTS_EIIA_2"/>
    <property type="match status" value="1"/>
</dbReference>
<dbReference type="InterPro" id="IPR007737">
    <property type="entry name" value="Mga_HTH"/>
</dbReference>
<feature type="domain" description="PRD" evidence="8">
    <location>
        <begin position="315"/>
        <end position="420"/>
    </location>
</feature>
<evidence type="ECO:0000256" key="1">
    <source>
        <dbReference type="ARBA" id="ARBA00022679"/>
    </source>
</evidence>
<accession>A0A4U1MAE5</accession>
<dbReference type="Pfam" id="PF05043">
    <property type="entry name" value="Mga"/>
    <property type="match status" value="1"/>
</dbReference>
<dbReference type="PROSITE" id="PS51099">
    <property type="entry name" value="PTS_EIIB_TYPE_2"/>
    <property type="match status" value="1"/>
</dbReference>
<dbReference type="CDD" id="cd05568">
    <property type="entry name" value="PTS_IIB_bgl_like"/>
    <property type="match status" value="1"/>
</dbReference>
<dbReference type="InterPro" id="IPR036095">
    <property type="entry name" value="PTS_EIIB-like_sf"/>
</dbReference>
<dbReference type="SUPFAM" id="SSF52794">
    <property type="entry name" value="PTS system IIB component-like"/>
    <property type="match status" value="1"/>
</dbReference>
<dbReference type="GO" id="GO:0009401">
    <property type="term" value="P:phosphoenolpyruvate-dependent sugar phosphotransferase system"/>
    <property type="evidence" value="ECO:0007669"/>
    <property type="project" value="InterPro"/>
</dbReference>
<organism evidence="9 10">
    <name type="scientific">Guptibacillus hwajinpoensis</name>
    <dbReference type="NCBI Taxonomy" id="208199"/>
    <lineage>
        <taxon>Bacteria</taxon>
        <taxon>Bacillati</taxon>
        <taxon>Bacillota</taxon>
        <taxon>Bacilli</taxon>
        <taxon>Bacillales</taxon>
        <taxon>Guptibacillaceae</taxon>
        <taxon>Guptibacillus</taxon>
    </lineage>
</organism>
<dbReference type="InterPro" id="IPR036390">
    <property type="entry name" value="WH_DNA-bd_sf"/>
</dbReference>
<gene>
    <name evidence="9" type="ORF">FBF83_19125</name>
</gene>
<comment type="caution">
    <text evidence="9">The sequence shown here is derived from an EMBL/GenBank/DDBJ whole genome shotgun (WGS) entry which is preliminary data.</text>
</comment>
<evidence type="ECO:0000259" key="6">
    <source>
        <dbReference type="PROSITE" id="PS51094"/>
    </source>
</evidence>
<dbReference type="EMBL" id="SWFM01000009">
    <property type="protein sequence ID" value="TKD67493.1"/>
    <property type="molecule type" value="Genomic_DNA"/>
</dbReference>
<dbReference type="GO" id="GO:0006355">
    <property type="term" value="P:regulation of DNA-templated transcription"/>
    <property type="evidence" value="ECO:0007669"/>
    <property type="project" value="InterPro"/>
</dbReference>
<evidence type="ECO:0000313" key="9">
    <source>
        <dbReference type="EMBL" id="TKD67493.1"/>
    </source>
</evidence>
<dbReference type="PANTHER" id="PTHR30185:SF18">
    <property type="entry name" value="TRANSCRIPTIONAL REGULATOR MTLR"/>
    <property type="match status" value="1"/>
</dbReference>
<dbReference type="Pfam" id="PF00874">
    <property type="entry name" value="PRD"/>
    <property type="match status" value="2"/>
</dbReference>
<dbReference type="Gene3D" id="3.40.50.2300">
    <property type="match status" value="1"/>
</dbReference>
<reference evidence="9 10" key="1">
    <citation type="submission" date="2019-04" db="EMBL/GenBank/DDBJ databases">
        <title>Genome sequence of Bacillus hwajinpoensis strain Y2.</title>
        <authorList>
            <person name="Fair J.L."/>
            <person name="Maclea K.S."/>
        </authorList>
    </citation>
    <scope>NUCLEOTIDE SEQUENCE [LARGE SCALE GENOMIC DNA]</scope>
    <source>
        <strain evidence="9 10">Y2</strain>
    </source>
</reference>
<dbReference type="GO" id="GO:0008982">
    <property type="term" value="F:protein-N(PI)-phosphohistidine-sugar phosphotransferase activity"/>
    <property type="evidence" value="ECO:0007669"/>
    <property type="project" value="InterPro"/>
</dbReference>
<evidence type="ECO:0000256" key="4">
    <source>
        <dbReference type="ARBA" id="ARBA00023159"/>
    </source>
</evidence>
<sequence>MNRVFISARERRILQLLLDSNEFFTVKGIAEELEVSERTVHRDLAGVEGILTEYDLKLIKKAGVGVQIDGEELKRSELITYIFDLDITEYTQQERETLILCKLLESAEPIKLVGLANDLRVTVATVSNDLNKVEEWLEKMQLSLIRRRGYGVQVEGTEALKRHAMSTLLATEFNDSDFFTLIKQSIQKKSQGTLLESASERLLGLVDRDKLLKVEKIVDEVNDELPYMIADSAYIGLIVHLTLAVERIQKGEKIEIDNDYLITLKSTKEFNFGRLIGAKLESFFRIHIPEAEIGYITMHLRGAKLRNTSDYFLEETNYPIVVKAKELIRYVEERMHAGLESNDSLLQGLVTHLGPATHRIRQNMTIHNPLLDKIKEDYSDLFDLLDGAIKEIFSNVPIPEEEVGFLVLHFGSALEGSYEKRDVSILAVCSSGIGTSKMLAARLQQELPEIHLIKSASLFDFEDEDKENYDLIVSTIPLPDYEGQYIKVDPFLTEEETHRIRSAIQRNFLTKKRKVMAEEQKVTFSSVTKDQSISWFRKAELYSKAASAILKQFRIFESTNLNVESLLEQECERLERDEVLLDSSHIVTALLEREERSGVGIPGTSLALFHTRAVGVINPVFTIVRLMKPINRKAMDGSSIEMDTILLQLAAEESSSEAIEIMSFISTLIIESEQTIALFSESDQETIELYLANKIKNHVEKQLEIKGDDYNG</sequence>
<dbReference type="InterPro" id="IPR050661">
    <property type="entry name" value="BglG_antiterminators"/>
</dbReference>
<keyword evidence="1" id="KW-0808">Transferase</keyword>
<keyword evidence="3" id="KW-0805">Transcription regulation</keyword>
<dbReference type="InterPro" id="IPR016152">
    <property type="entry name" value="PTrfase/Anion_transptr"/>
</dbReference>
<feature type="domain" description="PTS EIIA type-2" evidence="6">
    <location>
        <begin position="547"/>
        <end position="694"/>
    </location>
</feature>
<dbReference type="InterPro" id="IPR036388">
    <property type="entry name" value="WH-like_DNA-bd_sf"/>
</dbReference>
<dbReference type="PROSITE" id="PS51094">
    <property type="entry name" value="PTS_EIIA_TYPE_2"/>
    <property type="match status" value="1"/>
</dbReference>
<evidence type="ECO:0000259" key="7">
    <source>
        <dbReference type="PROSITE" id="PS51099"/>
    </source>
</evidence>
<dbReference type="SUPFAM" id="SSF63520">
    <property type="entry name" value="PTS-regulatory domain, PRD"/>
    <property type="match status" value="2"/>
</dbReference>
<evidence type="ECO:0000259" key="8">
    <source>
        <dbReference type="PROSITE" id="PS51372"/>
    </source>
</evidence>
<dbReference type="InterPro" id="IPR003501">
    <property type="entry name" value="PTS_EIIB_2/3"/>
</dbReference>
<evidence type="ECO:0000256" key="5">
    <source>
        <dbReference type="ARBA" id="ARBA00023163"/>
    </source>
</evidence>
<dbReference type="Proteomes" id="UP000310541">
    <property type="component" value="Unassembled WGS sequence"/>
</dbReference>
<dbReference type="InterPro" id="IPR011608">
    <property type="entry name" value="PRD"/>
</dbReference>
<dbReference type="Gene3D" id="1.10.10.10">
    <property type="entry name" value="Winged helix-like DNA-binding domain superfamily/Winged helix DNA-binding domain"/>
    <property type="match status" value="1"/>
</dbReference>
<dbReference type="Pfam" id="PF02302">
    <property type="entry name" value="PTS_IIB"/>
    <property type="match status" value="1"/>
</dbReference>
<evidence type="ECO:0000256" key="2">
    <source>
        <dbReference type="ARBA" id="ARBA00022737"/>
    </source>
</evidence>